<dbReference type="Gene3D" id="3.30.530.20">
    <property type="match status" value="1"/>
</dbReference>
<dbReference type="Proteomes" id="UP000075260">
    <property type="component" value="Unassembled WGS sequence"/>
</dbReference>
<dbReference type="SUPFAM" id="SSF55961">
    <property type="entry name" value="Bet v1-like"/>
    <property type="match status" value="1"/>
</dbReference>
<proteinExistence type="inferred from homology"/>
<gene>
    <name evidence="3" type="ORF">BE15_46230</name>
</gene>
<dbReference type="Pfam" id="PF08327">
    <property type="entry name" value="AHSA1"/>
    <property type="match status" value="1"/>
</dbReference>
<name>A0A150QYY6_SORCE</name>
<evidence type="ECO:0000313" key="3">
    <source>
        <dbReference type="EMBL" id="KYF72916.1"/>
    </source>
</evidence>
<dbReference type="InterPro" id="IPR013538">
    <property type="entry name" value="ASHA1/2-like_C"/>
</dbReference>
<dbReference type="InterPro" id="IPR023393">
    <property type="entry name" value="START-like_dom_sf"/>
</dbReference>
<accession>A0A150QYY6</accession>
<evidence type="ECO:0000313" key="4">
    <source>
        <dbReference type="Proteomes" id="UP000075260"/>
    </source>
</evidence>
<dbReference type="OrthoDB" id="9805228at2"/>
<dbReference type="AlphaFoldDB" id="A0A150QYY6"/>
<comment type="caution">
    <text evidence="3">The sequence shown here is derived from an EMBL/GenBank/DDBJ whole genome shotgun (WGS) entry which is preliminary data.</text>
</comment>
<feature type="domain" description="Activator of Hsp90 ATPase homologue 1/2-like C-terminal" evidence="2">
    <location>
        <begin position="18"/>
        <end position="157"/>
    </location>
</feature>
<dbReference type="EMBL" id="JEMA01000227">
    <property type="protein sequence ID" value="KYF72916.1"/>
    <property type="molecule type" value="Genomic_DNA"/>
</dbReference>
<evidence type="ECO:0000259" key="2">
    <source>
        <dbReference type="Pfam" id="PF08327"/>
    </source>
</evidence>
<protein>
    <submittedName>
        <fullName evidence="3">Activator of Hsp90 ATPase 1 family protein</fullName>
    </submittedName>
</protein>
<organism evidence="3 4">
    <name type="scientific">Sorangium cellulosum</name>
    <name type="common">Polyangium cellulosum</name>
    <dbReference type="NCBI Taxonomy" id="56"/>
    <lineage>
        <taxon>Bacteria</taxon>
        <taxon>Pseudomonadati</taxon>
        <taxon>Myxococcota</taxon>
        <taxon>Polyangia</taxon>
        <taxon>Polyangiales</taxon>
        <taxon>Polyangiaceae</taxon>
        <taxon>Sorangium</taxon>
    </lineage>
</organism>
<comment type="similarity">
    <text evidence="1">Belongs to the AHA1 family.</text>
</comment>
<reference evidence="3 4" key="1">
    <citation type="submission" date="2014-02" db="EMBL/GenBank/DDBJ databases">
        <title>The small core and large imbalanced accessory genome model reveals a collaborative survival strategy of Sorangium cellulosum strains in nature.</title>
        <authorList>
            <person name="Han K."/>
            <person name="Peng R."/>
            <person name="Blom J."/>
            <person name="Li Y.-Z."/>
        </authorList>
    </citation>
    <scope>NUCLEOTIDE SEQUENCE [LARGE SCALE GENOMIC DNA]</scope>
    <source>
        <strain evidence="3 4">So0008-312</strain>
    </source>
</reference>
<evidence type="ECO:0000256" key="1">
    <source>
        <dbReference type="ARBA" id="ARBA00006817"/>
    </source>
</evidence>
<sequence length="161" mass="18185">MNATAKKASILIERTYPASVSELWELWATKDGFESWWGPEGFRVEVHAIEPKENGLLHYTMIADSQEMIEAMRRGGQPTSHEVRARFSAFSPQKALTITSIVDFLPGVEAYESHIEVLLTPLAHGAHMTVTLHAMHDPETTEMQRAGFTSQLGKLDRRYMK</sequence>
<dbReference type="CDD" id="cd07814">
    <property type="entry name" value="SRPBCC_CalC_Aha1-like"/>
    <property type="match status" value="1"/>
</dbReference>
<dbReference type="RefSeq" id="WP_061606035.1">
    <property type="nucleotide sequence ID" value="NZ_JEMA01000227.1"/>
</dbReference>